<dbReference type="Pfam" id="PF13193">
    <property type="entry name" value="AMP-binding_C"/>
    <property type="match status" value="1"/>
</dbReference>
<name>A0A2K8N7N9_9BACL</name>
<sequence>MVRSPSERRRWLESRFPTWPRRTLTSHMQEMCREFADRPFIMTADRNYSYREVWQQARSVAKALLALGVKRRDHVALLMANEPEYVFVKFAVAMVGAVAVPLNTLLREDELHYMIRQSDSRWLVMHWSAGGMKHGPAVTRLLARMDDEGERKLQQVVYIGDGAGAREGAFLSWESFLQQSSSVSDQALEERMRQSEYPDEVSDIIYTSGTTGLPKGVMLTHDNFLRCAYSTTLSRAFEEGRRIFTPLPYYHVFAYEEGLLAVSFVGGAIISMPEFHPREALALMETHRATDFLCVPSMLVAILNHPDRERFDLGALHSLMCAAAPAPVPIWERAVKELGVREICTGYGGTEVTASTVHTEVGDPIDIVVSRVGRIKPAGSTGLPEFGGANVQYKVVDPYTGEDLPEGAVGELTARGNIVTRGYYNKPEETAAVIDKDGWFRTGDLGRIDENGYIEFLGRSKEMYKVSGENVSPKEVEEVISRHPAVGQVYVVGVPDPLTTEVGAAFIELKPGATLTRREVARWCQDRLAKFKVPRYVWFVEPGQWPMTGTGKIQKFKLQEMAQERLTQPASYREGRRQ</sequence>
<dbReference type="KEGG" id="kyr:CVV65_10865"/>
<dbReference type="Pfam" id="PF00501">
    <property type="entry name" value="AMP-binding"/>
    <property type="match status" value="1"/>
</dbReference>
<evidence type="ECO:0000259" key="4">
    <source>
        <dbReference type="Pfam" id="PF13193"/>
    </source>
</evidence>
<dbReference type="Gene3D" id="3.30.300.30">
    <property type="match status" value="1"/>
</dbReference>
<evidence type="ECO:0000256" key="2">
    <source>
        <dbReference type="ARBA" id="ARBA00022598"/>
    </source>
</evidence>
<dbReference type="EMBL" id="CP024955">
    <property type="protein sequence ID" value="ATY85361.1"/>
    <property type="molecule type" value="Genomic_DNA"/>
</dbReference>
<dbReference type="InterPro" id="IPR045851">
    <property type="entry name" value="AMP-bd_C_sf"/>
</dbReference>
<dbReference type="PANTHER" id="PTHR43201">
    <property type="entry name" value="ACYL-COA SYNTHETASE"/>
    <property type="match status" value="1"/>
</dbReference>
<dbReference type="InterPro" id="IPR020845">
    <property type="entry name" value="AMP-binding_CS"/>
</dbReference>
<dbReference type="Gene3D" id="3.40.50.12780">
    <property type="entry name" value="N-terminal domain of ligase-like"/>
    <property type="match status" value="1"/>
</dbReference>
<dbReference type="InterPro" id="IPR025110">
    <property type="entry name" value="AMP-bd_C"/>
</dbReference>
<feature type="domain" description="AMP-dependent synthetase/ligase" evidence="3">
    <location>
        <begin position="30"/>
        <end position="424"/>
    </location>
</feature>
<dbReference type="RefSeq" id="WP_100668142.1">
    <property type="nucleotide sequence ID" value="NZ_CP024955.1"/>
</dbReference>
<gene>
    <name evidence="5" type="ORF">CVV65_10865</name>
</gene>
<dbReference type="InterPro" id="IPR042099">
    <property type="entry name" value="ANL_N_sf"/>
</dbReference>
<dbReference type="OrthoDB" id="9765680at2"/>
<dbReference type="GO" id="GO:0031956">
    <property type="term" value="F:medium-chain fatty acid-CoA ligase activity"/>
    <property type="evidence" value="ECO:0007669"/>
    <property type="project" value="TreeGrafter"/>
</dbReference>
<keyword evidence="2" id="KW-0436">Ligase</keyword>
<protein>
    <submittedName>
        <fullName evidence="5">AMP-dependent synthetase</fullName>
    </submittedName>
</protein>
<dbReference type="PROSITE" id="PS00455">
    <property type="entry name" value="AMP_BINDING"/>
    <property type="match status" value="1"/>
</dbReference>
<dbReference type="Proteomes" id="UP000231932">
    <property type="component" value="Chromosome"/>
</dbReference>
<dbReference type="InterPro" id="IPR000873">
    <property type="entry name" value="AMP-dep_synth/lig_dom"/>
</dbReference>
<dbReference type="GO" id="GO:0006631">
    <property type="term" value="P:fatty acid metabolic process"/>
    <property type="evidence" value="ECO:0007669"/>
    <property type="project" value="TreeGrafter"/>
</dbReference>
<proteinExistence type="inferred from homology"/>
<evidence type="ECO:0000313" key="5">
    <source>
        <dbReference type="EMBL" id="ATY85361.1"/>
    </source>
</evidence>
<reference evidence="6" key="1">
    <citation type="submission" date="2017-11" db="EMBL/GenBank/DDBJ databases">
        <title>Complete Genome Sequence of Kyrpidia sp. Strain EA-1, a thermophilic, hydrogen-oxidizing Bacterium, isolated from the Azores.</title>
        <authorList>
            <person name="Reiner J.E."/>
            <person name="Lapp C.J."/>
            <person name="Bunk B."/>
            <person name="Gescher J."/>
        </authorList>
    </citation>
    <scope>NUCLEOTIDE SEQUENCE [LARGE SCALE GENOMIC DNA]</scope>
    <source>
        <strain evidence="6">EA-1</strain>
    </source>
</reference>
<keyword evidence="6" id="KW-1185">Reference proteome</keyword>
<evidence type="ECO:0000256" key="1">
    <source>
        <dbReference type="ARBA" id="ARBA00006432"/>
    </source>
</evidence>
<organism evidence="5 6">
    <name type="scientific">Kyrpidia spormannii</name>
    <dbReference type="NCBI Taxonomy" id="2055160"/>
    <lineage>
        <taxon>Bacteria</taxon>
        <taxon>Bacillati</taxon>
        <taxon>Bacillota</taxon>
        <taxon>Bacilli</taxon>
        <taxon>Bacillales</taxon>
        <taxon>Alicyclobacillaceae</taxon>
        <taxon>Kyrpidia</taxon>
    </lineage>
</organism>
<evidence type="ECO:0000313" key="6">
    <source>
        <dbReference type="Proteomes" id="UP000231932"/>
    </source>
</evidence>
<dbReference type="AlphaFoldDB" id="A0A2K8N7N9"/>
<feature type="domain" description="AMP-binding enzyme C-terminal" evidence="4">
    <location>
        <begin position="475"/>
        <end position="552"/>
    </location>
</feature>
<comment type="similarity">
    <text evidence="1">Belongs to the ATP-dependent AMP-binding enzyme family.</text>
</comment>
<dbReference type="SUPFAM" id="SSF56801">
    <property type="entry name" value="Acetyl-CoA synthetase-like"/>
    <property type="match status" value="1"/>
</dbReference>
<accession>A0A2K8N7N9</accession>
<dbReference type="PANTHER" id="PTHR43201:SF5">
    <property type="entry name" value="MEDIUM-CHAIN ACYL-COA LIGASE ACSF2, MITOCHONDRIAL"/>
    <property type="match status" value="1"/>
</dbReference>
<evidence type="ECO:0000259" key="3">
    <source>
        <dbReference type="Pfam" id="PF00501"/>
    </source>
</evidence>